<dbReference type="EMBL" id="JABAFZ010000013">
    <property type="protein sequence ID" value="NME90501.1"/>
    <property type="molecule type" value="Genomic_DNA"/>
</dbReference>
<organism evidence="1 2">
    <name type="scientific">Corynebacterium stationis</name>
    <dbReference type="NCBI Taxonomy" id="1705"/>
    <lineage>
        <taxon>Bacteria</taxon>
        <taxon>Bacillati</taxon>
        <taxon>Actinomycetota</taxon>
        <taxon>Actinomycetes</taxon>
        <taxon>Mycobacteriales</taxon>
        <taxon>Corynebacteriaceae</taxon>
        <taxon>Corynebacterium</taxon>
    </lineage>
</organism>
<dbReference type="RefSeq" id="WP_168970600.1">
    <property type="nucleotide sequence ID" value="NZ_JABAFZ010000013.1"/>
</dbReference>
<proteinExistence type="predicted"/>
<evidence type="ECO:0008006" key="3">
    <source>
        <dbReference type="Google" id="ProtNLM"/>
    </source>
</evidence>
<gene>
    <name evidence="1" type="ORF">HF853_12690</name>
</gene>
<sequence length="79" mass="8327">MATTAPYTPPSMTKARSRLGLVTRNKANSATIAEARADMAVNQLIKTIDKAVADGATLDAPRLEFVNAYLGHRLAKAGA</sequence>
<accession>A0AB36CPT7</accession>
<comment type="caution">
    <text evidence="1">The sequence shown here is derived from an EMBL/GenBank/DDBJ whole genome shotgun (WGS) entry which is preliminary data.</text>
</comment>
<protein>
    <recommendedName>
        <fullName evidence="3">Integrase</fullName>
    </recommendedName>
</protein>
<dbReference type="Proteomes" id="UP000544551">
    <property type="component" value="Unassembled WGS sequence"/>
</dbReference>
<evidence type="ECO:0000313" key="1">
    <source>
        <dbReference type="EMBL" id="NME90501.1"/>
    </source>
</evidence>
<dbReference type="AlphaFoldDB" id="A0AB36CPT7"/>
<reference evidence="1 2" key="1">
    <citation type="submission" date="2020-04" db="EMBL/GenBank/DDBJ databases">
        <authorList>
            <person name="Hitch T.C.A."/>
            <person name="Wylensek D."/>
            <person name="Clavel T."/>
        </authorList>
    </citation>
    <scope>NUCLEOTIDE SEQUENCE [LARGE SCALE GENOMIC DNA]</scope>
    <source>
        <strain evidence="1 2">BL-383-APC-3D</strain>
    </source>
</reference>
<evidence type="ECO:0000313" key="2">
    <source>
        <dbReference type="Proteomes" id="UP000544551"/>
    </source>
</evidence>
<name>A0AB36CPT7_9CORY</name>